<dbReference type="Gene3D" id="3.80.10.10">
    <property type="entry name" value="Ribonuclease Inhibitor"/>
    <property type="match status" value="1"/>
</dbReference>
<dbReference type="InterPro" id="IPR032675">
    <property type="entry name" value="LRR_dom_sf"/>
</dbReference>
<reference evidence="1 2" key="1">
    <citation type="journal article" date="2018" name="Nat. Ecol. Evol.">
        <title>Shark genomes provide insights into elasmobranch evolution and the origin of vertebrates.</title>
        <authorList>
            <person name="Hara Y"/>
            <person name="Yamaguchi K"/>
            <person name="Onimaru K"/>
            <person name="Kadota M"/>
            <person name="Koyanagi M"/>
            <person name="Keeley SD"/>
            <person name="Tatsumi K"/>
            <person name="Tanaka K"/>
            <person name="Motone F"/>
            <person name="Kageyama Y"/>
            <person name="Nozu R"/>
            <person name="Adachi N"/>
            <person name="Nishimura O"/>
            <person name="Nakagawa R"/>
            <person name="Tanegashima C"/>
            <person name="Kiyatake I"/>
            <person name="Matsumoto R"/>
            <person name="Murakumo K"/>
            <person name="Nishida K"/>
            <person name="Terakita A"/>
            <person name="Kuratani S"/>
            <person name="Sato K"/>
            <person name="Hyodo S Kuraku.S."/>
        </authorList>
    </citation>
    <scope>NUCLEOTIDE SEQUENCE [LARGE SCALE GENOMIC DNA]</scope>
</reference>
<proteinExistence type="predicted"/>
<dbReference type="Pfam" id="PF00560">
    <property type="entry name" value="LRR_1"/>
    <property type="match status" value="1"/>
</dbReference>
<sequence length="129" mass="14728">MYSIRIWEYVLHAVQSCHSIVAWGGEMNLWLFLWFTALSCLRKSSSDDNSTVSTACQQLQVLNLSRNGIEFFMTDENKEEHHLQVLDLSHNRLCLNPGDDVFEADTAPVKTKSEHQLEGLSLSVINIEM</sequence>
<dbReference type="EMBL" id="BEZZ01000007">
    <property type="protein sequence ID" value="GCC22186.1"/>
    <property type="molecule type" value="Genomic_DNA"/>
</dbReference>
<dbReference type="Proteomes" id="UP000287033">
    <property type="component" value="Unassembled WGS sequence"/>
</dbReference>
<comment type="caution">
    <text evidence="1">The sequence shown here is derived from an EMBL/GenBank/DDBJ whole genome shotgun (WGS) entry which is preliminary data.</text>
</comment>
<dbReference type="SUPFAM" id="SSF52058">
    <property type="entry name" value="L domain-like"/>
    <property type="match status" value="1"/>
</dbReference>
<gene>
    <name evidence="1" type="ORF">chiPu_0000571</name>
</gene>
<keyword evidence="2" id="KW-1185">Reference proteome</keyword>
<name>A0A401RVN7_CHIPU</name>
<accession>A0A401RVN7</accession>
<evidence type="ECO:0000313" key="2">
    <source>
        <dbReference type="Proteomes" id="UP000287033"/>
    </source>
</evidence>
<dbReference type="InterPro" id="IPR001611">
    <property type="entry name" value="Leu-rich_rpt"/>
</dbReference>
<dbReference type="OrthoDB" id="8195690at2759"/>
<evidence type="ECO:0000313" key="1">
    <source>
        <dbReference type="EMBL" id="GCC22186.1"/>
    </source>
</evidence>
<organism evidence="1 2">
    <name type="scientific">Chiloscyllium punctatum</name>
    <name type="common">Brownbanded bambooshark</name>
    <name type="synonym">Hemiscyllium punctatum</name>
    <dbReference type="NCBI Taxonomy" id="137246"/>
    <lineage>
        <taxon>Eukaryota</taxon>
        <taxon>Metazoa</taxon>
        <taxon>Chordata</taxon>
        <taxon>Craniata</taxon>
        <taxon>Vertebrata</taxon>
        <taxon>Chondrichthyes</taxon>
        <taxon>Elasmobranchii</taxon>
        <taxon>Galeomorphii</taxon>
        <taxon>Galeoidea</taxon>
        <taxon>Orectolobiformes</taxon>
        <taxon>Hemiscylliidae</taxon>
        <taxon>Chiloscyllium</taxon>
    </lineage>
</organism>
<dbReference type="AlphaFoldDB" id="A0A401RVN7"/>
<protein>
    <submittedName>
        <fullName evidence="1">Uncharacterized protein</fullName>
    </submittedName>
</protein>